<evidence type="ECO:0000256" key="1">
    <source>
        <dbReference type="SAM" id="MobiDB-lite"/>
    </source>
</evidence>
<gene>
    <name evidence="3" type="ORF">SAMN05421849_2417</name>
</gene>
<dbReference type="SUPFAM" id="SSF48557">
    <property type="entry name" value="L-aspartase-like"/>
    <property type="match status" value="1"/>
</dbReference>
<evidence type="ECO:0000313" key="3">
    <source>
        <dbReference type="EMBL" id="SIT86785.1"/>
    </source>
</evidence>
<feature type="chain" id="PRO_5013091254" evidence="2">
    <location>
        <begin position="28"/>
        <end position="607"/>
    </location>
</feature>
<organism evidence="3 4">
    <name type="scientific">Pontibaca methylaminivorans</name>
    <dbReference type="NCBI Taxonomy" id="515897"/>
    <lineage>
        <taxon>Bacteria</taxon>
        <taxon>Pseudomonadati</taxon>
        <taxon>Pseudomonadota</taxon>
        <taxon>Alphaproteobacteria</taxon>
        <taxon>Rhodobacterales</taxon>
        <taxon>Roseobacteraceae</taxon>
        <taxon>Pontibaca</taxon>
    </lineage>
</organism>
<dbReference type="Gene3D" id="1.20.200.10">
    <property type="entry name" value="Fumarase/aspartase (Central domain)"/>
    <property type="match status" value="1"/>
</dbReference>
<dbReference type="InterPro" id="IPR024083">
    <property type="entry name" value="Fumarase/histidase_N"/>
</dbReference>
<dbReference type="GO" id="GO:0016841">
    <property type="term" value="F:ammonia-lyase activity"/>
    <property type="evidence" value="ECO:0007669"/>
    <property type="project" value="UniProtKB-ARBA"/>
</dbReference>
<dbReference type="InterPro" id="IPR001106">
    <property type="entry name" value="Aromatic_Lyase"/>
</dbReference>
<dbReference type="Pfam" id="PF00221">
    <property type="entry name" value="Lyase_aromatic"/>
    <property type="match status" value="1"/>
</dbReference>
<proteinExistence type="predicted"/>
<keyword evidence="4" id="KW-1185">Reference proteome</keyword>
<reference evidence="3 4" key="1">
    <citation type="submission" date="2017-01" db="EMBL/GenBank/DDBJ databases">
        <authorList>
            <person name="Mah S.A."/>
            <person name="Swanson W.J."/>
            <person name="Moy G.W."/>
            <person name="Vacquier V.D."/>
        </authorList>
    </citation>
    <scope>NUCLEOTIDE SEQUENCE [LARGE SCALE GENOMIC DNA]</scope>
    <source>
        <strain evidence="3 4">DSM 21219</strain>
    </source>
</reference>
<keyword evidence="3" id="KW-0456">Lyase</keyword>
<feature type="region of interest" description="Disordered" evidence="1">
    <location>
        <begin position="582"/>
        <end position="607"/>
    </location>
</feature>
<name>A0A1R3X7A2_9RHOB</name>
<dbReference type="PANTHER" id="PTHR10362">
    <property type="entry name" value="HISTIDINE AMMONIA-LYASE"/>
    <property type="match status" value="1"/>
</dbReference>
<accession>A0A1R3X7A2</accession>
<evidence type="ECO:0000256" key="2">
    <source>
        <dbReference type="SAM" id="SignalP"/>
    </source>
</evidence>
<feature type="compositionally biased region" description="Low complexity" evidence="1">
    <location>
        <begin position="596"/>
        <end position="607"/>
    </location>
</feature>
<dbReference type="Proteomes" id="UP000192455">
    <property type="component" value="Unassembled WGS sequence"/>
</dbReference>
<feature type="signal peptide" evidence="2">
    <location>
        <begin position="1"/>
        <end position="27"/>
    </location>
</feature>
<dbReference type="STRING" id="515897.SAMN05421849_2417"/>
<dbReference type="InterPro" id="IPR008948">
    <property type="entry name" value="L-Aspartase-like"/>
</dbReference>
<protein>
    <submittedName>
        <fullName evidence="3">Histidine ammonia-lyase</fullName>
    </submittedName>
</protein>
<dbReference type="AlphaFoldDB" id="A0A1R3X7A2"/>
<dbReference type="RefSeq" id="WP_083946335.1">
    <property type="nucleotide sequence ID" value="NZ_FTPS01000002.1"/>
</dbReference>
<evidence type="ECO:0000313" key="4">
    <source>
        <dbReference type="Proteomes" id="UP000192455"/>
    </source>
</evidence>
<sequence length="607" mass="66904">MFQNHCHMGWKTALAAAFLFAAPLAQAGVNPVPPYEPITVTAEDETITLTGRDMTYGDVIRIARDGARVELADEAVQRAKDAYGLLLQGAAEGMPIYWFNRGAGSNRETVIFEGDPTSPENAEFLRKQQYARFANGARGGYGPEIHEEKLVRAIMAIRANTITYEAASPDLVRILVDMLNHRVTPVVMSRGTLGEGDLPTMGNIAATMVGVGDAYFEGERMPAREALERAGIEPLVPEGADQAALISTNAYAYAQVAIALAEAREVLEWADLSYAMALNGMNSSLTPISAPVQAMRPYDWLNWDAERVLDMLRGSYLFELDPERIIQDPESLRASSQRQGAAWQAWAVLRDSLHISINSSDHNPAVVPGITPDSSWELSTPHFKRYYVEGGPLSDGKSGFIFSNANWDPYPIANEIESFTIALTNMGVAVAQRIERFTNPFFTIVRPQDVIDPETADRHPVAHGGYLPTDLWQDLARLGTPVTPNGQAIIATVEDLEAQTRIKGQVARQAIDVLSHLVAQDLMTASYWMDIRRLQDPAREFGEAPTRAHAALREEIPWDMAPEDRPFRNPGQIIRDFMQEHPASEFYPGGPEEPEAAPIPRAGVMPE</sequence>
<dbReference type="Gene3D" id="1.10.275.10">
    <property type="entry name" value="Fumarase/aspartase (N-terminal domain)"/>
    <property type="match status" value="1"/>
</dbReference>
<dbReference type="OrthoDB" id="7285062at2"/>
<keyword evidence="2" id="KW-0732">Signal</keyword>
<dbReference type="EMBL" id="FTPS01000002">
    <property type="protein sequence ID" value="SIT86785.1"/>
    <property type="molecule type" value="Genomic_DNA"/>
</dbReference>